<proteinExistence type="predicted"/>
<accession>A0A017HUR2</accession>
<reference evidence="2 3" key="1">
    <citation type="submission" date="2013-02" db="EMBL/GenBank/DDBJ databases">
        <authorList>
            <person name="Fiebig A."/>
            <person name="Goeker M."/>
            <person name="Klenk H.-P.P."/>
        </authorList>
    </citation>
    <scope>NUCLEOTIDE SEQUENCE [LARGE SCALE GENOMIC DNA]</scope>
    <source>
        <strain evidence="2 3">DSM 19309</strain>
    </source>
</reference>
<comment type="caution">
    <text evidence="2">The sequence shown here is derived from an EMBL/GenBank/DDBJ whole genome shotgun (WGS) entry which is preliminary data.</text>
</comment>
<dbReference type="OrthoDB" id="9808748at2"/>
<keyword evidence="3" id="KW-1185">Reference proteome</keyword>
<organism evidence="2 3">
    <name type="scientific">Rubellimicrobium mesophilum DSM 19309</name>
    <dbReference type="NCBI Taxonomy" id="442562"/>
    <lineage>
        <taxon>Bacteria</taxon>
        <taxon>Pseudomonadati</taxon>
        <taxon>Pseudomonadota</taxon>
        <taxon>Alphaproteobacteria</taxon>
        <taxon>Rhodobacterales</taxon>
        <taxon>Roseobacteraceae</taxon>
        <taxon>Rubellimicrobium</taxon>
    </lineage>
</organism>
<keyword evidence="1" id="KW-0812">Transmembrane</keyword>
<protein>
    <submittedName>
        <fullName evidence="2">Uncharacterized protein</fullName>
    </submittedName>
</protein>
<dbReference type="EMBL" id="AOSK01000014">
    <property type="protein sequence ID" value="EYD78111.1"/>
    <property type="molecule type" value="Genomic_DNA"/>
</dbReference>
<dbReference type="InterPro" id="IPR036927">
    <property type="entry name" value="Cyt_c_oxase-like_su1_sf"/>
</dbReference>
<dbReference type="HOGENOM" id="CLU_150673_0_0_5"/>
<dbReference type="STRING" id="442562.Rumeso_00294"/>
<feature type="transmembrane region" description="Helical" evidence="1">
    <location>
        <begin position="70"/>
        <end position="90"/>
    </location>
</feature>
<keyword evidence="1" id="KW-0472">Membrane</keyword>
<dbReference type="AlphaFoldDB" id="A0A017HUR2"/>
<dbReference type="RefSeq" id="WP_051520932.1">
    <property type="nucleotide sequence ID" value="NZ_KK088537.1"/>
</dbReference>
<evidence type="ECO:0000313" key="2">
    <source>
        <dbReference type="EMBL" id="EYD78111.1"/>
    </source>
</evidence>
<sequence>MRNIAFVFFLAAVLCVTCGMVLGLYMAASENHILVGAHAHLNLAGWASLALFGLYYNATPQAAQGWLPRVHAVVAILGVLIMVPGIAIASTGGTPGMAIVGSLLVFASMMIFLVTVIRFGLGAAPAGSRQAGSGVAFTPAE</sequence>
<evidence type="ECO:0000313" key="3">
    <source>
        <dbReference type="Proteomes" id="UP000019666"/>
    </source>
</evidence>
<gene>
    <name evidence="2" type="ORF">Rumeso_00294</name>
</gene>
<evidence type="ECO:0000256" key="1">
    <source>
        <dbReference type="SAM" id="Phobius"/>
    </source>
</evidence>
<dbReference type="Gene3D" id="1.20.210.10">
    <property type="entry name" value="Cytochrome c oxidase-like, subunit I domain"/>
    <property type="match status" value="1"/>
</dbReference>
<feature type="transmembrane region" description="Helical" evidence="1">
    <location>
        <begin position="39"/>
        <end position="58"/>
    </location>
</feature>
<keyword evidence="1" id="KW-1133">Transmembrane helix</keyword>
<feature type="transmembrane region" description="Helical" evidence="1">
    <location>
        <begin position="96"/>
        <end position="121"/>
    </location>
</feature>
<name>A0A017HUR2_9RHOB</name>
<dbReference type="Proteomes" id="UP000019666">
    <property type="component" value="Unassembled WGS sequence"/>
</dbReference>